<evidence type="ECO:0000256" key="3">
    <source>
        <dbReference type="ARBA" id="ARBA00022692"/>
    </source>
</evidence>
<dbReference type="Proteomes" id="UP000620559">
    <property type="component" value="Unassembled WGS sequence"/>
</dbReference>
<keyword evidence="6 8" id="KW-1133">Transmembrane helix</keyword>
<dbReference type="GO" id="GO:0005886">
    <property type="term" value="C:plasma membrane"/>
    <property type="evidence" value="ECO:0007669"/>
    <property type="project" value="UniProtKB-SubCell"/>
</dbReference>
<accession>A0A8J7FA86</accession>
<proteinExistence type="predicted"/>
<evidence type="ECO:0000313" key="10">
    <source>
        <dbReference type="Proteomes" id="UP000620559"/>
    </source>
</evidence>
<feature type="transmembrane region" description="Helical" evidence="8">
    <location>
        <begin position="146"/>
        <end position="169"/>
    </location>
</feature>
<keyword evidence="3 8" id="KW-0812">Transmembrane</keyword>
<keyword evidence="7 8" id="KW-0472">Membrane</keyword>
<dbReference type="EMBL" id="JADEWL010000063">
    <property type="protein sequence ID" value="MBE9214534.1"/>
    <property type="molecule type" value="Genomic_DNA"/>
</dbReference>
<feature type="transmembrane region" description="Helical" evidence="8">
    <location>
        <begin position="287"/>
        <end position="308"/>
    </location>
</feature>
<dbReference type="InterPro" id="IPR004268">
    <property type="entry name" value="MurJ"/>
</dbReference>
<feature type="transmembrane region" description="Helical" evidence="8">
    <location>
        <begin position="176"/>
        <end position="196"/>
    </location>
</feature>
<feature type="transmembrane region" description="Helical" evidence="8">
    <location>
        <begin position="426"/>
        <end position="446"/>
    </location>
</feature>
<dbReference type="RefSeq" id="WP_193922434.1">
    <property type="nucleotide sequence ID" value="NZ_JADEWL010000063.1"/>
</dbReference>
<feature type="transmembrane region" description="Helical" evidence="8">
    <location>
        <begin position="202"/>
        <end position="224"/>
    </location>
</feature>
<evidence type="ECO:0000313" key="9">
    <source>
        <dbReference type="EMBL" id="MBE9214534.1"/>
    </source>
</evidence>
<dbReference type="InterPro" id="IPR051050">
    <property type="entry name" value="Lipid_II_flippase_MurJ/MviN"/>
</dbReference>
<keyword evidence="4" id="KW-0133">Cell shape</keyword>
<dbReference type="Pfam" id="PF03023">
    <property type="entry name" value="MurJ"/>
    <property type="match status" value="1"/>
</dbReference>
<sequence length="460" mass="49953">MKILRLQSLFTFWKKLTSGSTNRKIFGAAMIVGMGTLFVKVAAMFKELVVAWKFGTGDALDAFLIALLVPSFIINVIAGSLKAALIPTYMQVREKQGRKAAQKLFSGVTLASIGLLTITTALILFFTPLYLPLIAAGFNKEKLDLAFWLTCAISPLVLLSGIQIIWGGVLNAGEHFALVAISPILTPTITIVFLLASETWGSFALAAGLICGTIAEIAILGVGLKRQGISILPKWYGWNQEFIQVATQYTPTVAASFLMCSAFIIDQSMAAMLANGSVAALSYGNRIVSLPILLVTTGLNAAVVPYFSKMIATKDWTGVNNSLKRYLQLIFLATVPLTAVVIIFSELIVSTLFQRGSFTASDTELVANIQNFYALQIPFYVAALFVVDVIASLRKNYILMWGSGLNLIANIAGNLIFMHFLGVKGIALSTSCVYLLSFSFLLFFTLKFLRDIQIKPTNLS</sequence>
<comment type="caution">
    <text evidence="9">The sequence shown here is derived from an EMBL/GenBank/DDBJ whole genome shotgun (WGS) entry which is preliminary data.</text>
</comment>
<keyword evidence="2" id="KW-1003">Cell membrane</keyword>
<feature type="transmembrane region" description="Helical" evidence="8">
    <location>
        <begin position="373"/>
        <end position="391"/>
    </location>
</feature>
<dbReference type="GO" id="GO:0034204">
    <property type="term" value="P:lipid translocation"/>
    <property type="evidence" value="ECO:0007669"/>
    <property type="project" value="TreeGrafter"/>
</dbReference>
<feature type="transmembrane region" description="Helical" evidence="8">
    <location>
        <begin position="398"/>
        <end position="420"/>
    </location>
</feature>
<reference evidence="9" key="1">
    <citation type="submission" date="2020-10" db="EMBL/GenBank/DDBJ databases">
        <authorList>
            <person name="Castelo-Branco R."/>
            <person name="Eusebio N."/>
            <person name="Adriana R."/>
            <person name="Vieira A."/>
            <person name="Brugerolle De Fraissinette N."/>
            <person name="Rezende De Castro R."/>
            <person name="Schneider M.P."/>
            <person name="Vasconcelos V."/>
            <person name="Leao P.N."/>
        </authorList>
    </citation>
    <scope>NUCLEOTIDE SEQUENCE</scope>
    <source>
        <strain evidence="9">LEGE 06105</strain>
    </source>
</reference>
<evidence type="ECO:0000256" key="8">
    <source>
        <dbReference type="SAM" id="Phobius"/>
    </source>
</evidence>
<dbReference type="PANTHER" id="PTHR47019">
    <property type="entry name" value="LIPID II FLIPPASE MURJ"/>
    <property type="match status" value="1"/>
</dbReference>
<name>A0A8J7FA86_9CYAN</name>
<dbReference type="GO" id="GO:0008360">
    <property type="term" value="P:regulation of cell shape"/>
    <property type="evidence" value="ECO:0007669"/>
    <property type="project" value="UniProtKB-KW"/>
</dbReference>
<evidence type="ECO:0000256" key="5">
    <source>
        <dbReference type="ARBA" id="ARBA00022984"/>
    </source>
</evidence>
<evidence type="ECO:0000256" key="6">
    <source>
        <dbReference type="ARBA" id="ARBA00022989"/>
    </source>
</evidence>
<feature type="transmembrane region" description="Helical" evidence="8">
    <location>
        <begin position="329"/>
        <end position="353"/>
    </location>
</feature>
<dbReference type="GO" id="GO:0009252">
    <property type="term" value="P:peptidoglycan biosynthetic process"/>
    <property type="evidence" value="ECO:0007669"/>
    <property type="project" value="UniProtKB-KW"/>
</dbReference>
<feature type="transmembrane region" description="Helical" evidence="8">
    <location>
        <begin position="25"/>
        <end position="43"/>
    </location>
</feature>
<organism evidence="9 10">
    <name type="scientific">Plectonema cf. radiosum LEGE 06105</name>
    <dbReference type="NCBI Taxonomy" id="945769"/>
    <lineage>
        <taxon>Bacteria</taxon>
        <taxon>Bacillati</taxon>
        <taxon>Cyanobacteriota</taxon>
        <taxon>Cyanophyceae</taxon>
        <taxon>Oscillatoriophycideae</taxon>
        <taxon>Oscillatoriales</taxon>
        <taxon>Microcoleaceae</taxon>
        <taxon>Plectonema</taxon>
    </lineage>
</organism>
<evidence type="ECO:0000256" key="7">
    <source>
        <dbReference type="ARBA" id="ARBA00023136"/>
    </source>
</evidence>
<comment type="subcellular location">
    <subcellularLocation>
        <location evidence="1">Cell membrane</location>
        <topology evidence="1">Multi-pass membrane protein</topology>
    </subcellularLocation>
</comment>
<protein>
    <submittedName>
        <fullName evidence="9">Polysaccharide biosynthesis C-terminal domain-containing protein</fullName>
    </submittedName>
</protein>
<keyword evidence="10" id="KW-1185">Reference proteome</keyword>
<evidence type="ECO:0000256" key="1">
    <source>
        <dbReference type="ARBA" id="ARBA00004651"/>
    </source>
</evidence>
<feature type="transmembrane region" description="Helical" evidence="8">
    <location>
        <begin position="63"/>
        <end position="84"/>
    </location>
</feature>
<dbReference type="PRINTS" id="PR01806">
    <property type="entry name" value="VIRFACTRMVIN"/>
</dbReference>
<dbReference type="AlphaFoldDB" id="A0A8J7FA86"/>
<dbReference type="GO" id="GO:0015648">
    <property type="term" value="F:lipid-linked peptidoglycan transporter activity"/>
    <property type="evidence" value="ECO:0007669"/>
    <property type="project" value="TreeGrafter"/>
</dbReference>
<gene>
    <name evidence="9" type="ORF">IQ247_17985</name>
</gene>
<feature type="transmembrane region" description="Helical" evidence="8">
    <location>
        <begin position="104"/>
        <end position="126"/>
    </location>
</feature>
<dbReference type="PANTHER" id="PTHR47019:SF1">
    <property type="entry name" value="LIPID II FLIPPASE MURJ"/>
    <property type="match status" value="1"/>
</dbReference>
<evidence type="ECO:0000256" key="2">
    <source>
        <dbReference type="ARBA" id="ARBA00022475"/>
    </source>
</evidence>
<feature type="transmembrane region" description="Helical" evidence="8">
    <location>
        <begin position="245"/>
        <end position="265"/>
    </location>
</feature>
<keyword evidence="5" id="KW-0573">Peptidoglycan synthesis</keyword>
<evidence type="ECO:0000256" key="4">
    <source>
        <dbReference type="ARBA" id="ARBA00022960"/>
    </source>
</evidence>